<protein>
    <submittedName>
        <fullName evidence="4">Transcriptional regulator containing an amidase domain and an AraC-type DNA-binding HTH domain</fullName>
    </submittedName>
</protein>
<dbReference type="Pfam" id="PF12833">
    <property type="entry name" value="HTH_18"/>
    <property type="match status" value="1"/>
</dbReference>
<evidence type="ECO:0000313" key="5">
    <source>
        <dbReference type="Proteomes" id="UP000195221"/>
    </source>
</evidence>
<dbReference type="Proteomes" id="UP000195221">
    <property type="component" value="Unassembled WGS sequence"/>
</dbReference>
<feature type="domain" description="HTH araC/xylS-type" evidence="3">
    <location>
        <begin position="195"/>
        <end position="293"/>
    </location>
</feature>
<keyword evidence="1" id="KW-0805">Transcription regulation</keyword>
<comment type="caution">
    <text evidence="4">The sequence shown here is derived from an EMBL/GenBank/DDBJ whole genome shotgun (WGS) entry which is preliminary data.</text>
</comment>
<evidence type="ECO:0000256" key="2">
    <source>
        <dbReference type="ARBA" id="ARBA00023163"/>
    </source>
</evidence>
<organism evidence="4 5">
    <name type="scientific">Caballeronia sordidicola</name>
    <name type="common">Burkholderia sordidicola</name>
    <dbReference type="NCBI Taxonomy" id="196367"/>
    <lineage>
        <taxon>Bacteria</taxon>
        <taxon>Pseudomonadati</taxon>
        <taxon>Pseudomonadota</taxon>
        <taxon>Betaproteobacteria</taxon>
        <taxon>Burkholderiales</taxon>
        <taxon>Burkholderiaceae</taxon>
        <taxon>Caballeronia</taxon>
    </lineage>
</organism>
<sequence length="298" mass="32792">MLSLSVLSVFEFANAMMGQQHYDVCLLSEDGRVRTSFGTDMLTNRFGDGPFDTIIVSAAIDFQPATPATLAFLKDSLISSRRIASTCVGAFTLGEAGLLDGRQATTHWAMAAELSRRFPNAKVVPERIFTRDGQIWTSAGVTSGMDLALSMVEQDLGQELAKSVAKVMVLDHRRSGNQPQITIGPDLYSGSDRIEESLRYARQNLAKPLTVASLADAAKLSPRQFSRLFRATTGESPAKAIEKMRLEVARHLVEHSTTTIQKIVRDTGFGDSERMRRSFVRSFGFAPQVLRSRSRKGQ</sequence>
<dbReference type="GO" id="GO:0043565">
    <property type="term" value="F:sequence-specific DNA binding"/>
    <property type="evidence" value="ECO:0007669"/>
    <property type="project" value="InterPro"/>
</dbReference>
<proteinExistence type="predicted"/>
<dbReference type="PROSITE" id="PS01124">
    <property type="entry name" value="HTH_ARAC_FAMILY_2"/>
    <property type="match status" value="1"/>
</dbReference>
<dbReference type="Gene3D" id="1.10.10.60">
    <property type="entry name" value="Homeodomain-like"/>
    <property type="match status" value="1"/>
</dbReference>
<dbReference type="AlphaFoldDB" id="A0A242M3D8"/>
<dbReference type="InterPro" id="IPR002818">
    <property type="entry name" value="DJ-1/PfpI"/>
</dbReference>
<dbReference type="SUPFAM" id="SSF46689">
    <property type="entry name" value="Homeodomain-like"/>
    <property type="match status" value="2"/>
</dbReference>
<dbReference type="GO" id="GO:0003700">
    <property type="term" value="F:DNA-binding transcription factor activity"/>
    <property type="evidence" value="ECO:0007669"/>
    <property type="project" value="InterPro"/>
</dbReference>
<dbReference type="Gene3D" id="3.40.50.880">
    <property type="match status" value="1"/>
</dbReference>
<dbReference type="InterPro" id="IPR029062">
    <property type="entry name" value="Class_I_gatase-like"/>
</dbReference>
<dbReference type="PANTHER" id="PTHR43130">
    <property type="entry name" value="ARAC-FAMILY TRANSCRIPTIONAL REGULATOR"/>
    <property type="match status" value="1"/>
</dbReference>
<accession>A0A242M3D8</accession>
<dbReference type="InterPro" id="IPR052158">
    <property type="entry name" value="INH-QAR"/>
</dbReference>
<dbReference type="SMART" id="SM00342">
    <property type="entry name" value="HTH_ARAC"/>
    <property type="match status" value="1"/>
</dbReference>
<dbReference type="InterPro" id="IPR009057">
    <property type="entry name" value="Homeodomain-like_sf"/>
</dbReference>
<evidence type="ECO:0000259" key="3">
    <source>
        <dbReference type="PROSITE" id="PS01124"/>
    </source>
</evidence>
<dbReference type="EMBL" id="NBTZ01000180">
    <property type="protein sequence ID" value="OTP65560.1"/>
    <property type="molecule type" value="Genomic_DNA"/>
</dbReference>
<reference evidence="4 5" key="1">
    <citation type="submission" date="2017-03" db="EMBL/GenBank/DDBJ databases">
        <title>Genome analysis of strain PAMC 26577.</title>
        <authorList>
            <person name="Oh H.-M."/>
            <person name="Yang J.-A."/>
        </authorList>
    </citation>
    <scope>NUCLEOTIDE SEQUENCE [LARGE SCALE GENOMIC DNA]</scope>
    <source>
        <strain evidence="4 5">PAMC 26577</strain>
    </source>
</reference>
<evidence type="ECO:0000256" key="1">
    <source>
        <dbReference type="ARBA" id="ARBA00023015"/>
    </source>
</evidence>
<gene>
    <name evidence="4" type="ORF">PAMC26577_39420</name>
</gene>
<name>A0A242M3D8_CABSO</name>
<evidence type="ECO:0000313" key="4">
    <source>
        <dbReference type="EMBL" id="OTP65560.1"/>
    </source>
</evidence>
<dbReference type="InterPro" id="IPR018060">
    <property type="entry name" value="HTH_AraC"/>
</dbReference>
<keyword evidence="2" id="KW-0804">Transcription</keyword>
<dbReference type="PANTHER" id="PTHR43130:SF3">
    <property type="entry name" value="HTH-TYPE TRANSCRIPTIONAL REGULATOR RV1931C"/>
    <property type="match status" value="1"/>
</dbReference>
<dbReference type="CDD" id="cd03137">
    <property type="entry name" value="GATase1_AraC_1"/>
    <property type="match status" value="1"/>
</dbReference>
<keyword evidence="4" id="KW-0238">DNA-binding</keyword>
<dbReference type="SUPFAM" id="SSF52317">
    <property type="entry name" value="Class I glutamine amidotransferase-like"/>
    <property type="match status" value="1"/>
</dbReference>
<dbReference type="Pfam" id="PF01965">
    <property type="entry name" value="DJ-1_PfpI"/>
    <property type="match status" value="1"/>
</dbReference>